<reference evidence="1 2" key="1">
    <citation type="submission" date="2019-12" db="EMBL/GenBank/DDBJ databases">
        <title>Draft genome sequence of the ascomycete Xylaria multiplex DSM 110363.</title>
        <authorList>
            <person name="Buettner E."/>
            <person name="Kellner H."/>
        </authorList>
    </citation>
    <scope>NUCLEOTIDE SEQUENCE [LARGE SCALE GENOMIC DNA]</scope>
    <source>
        <strain evidence="1 2">DSM 110363</strain>
    </source>
</reference>
<protein>
    <submittedName>
        <fullName evidence="1">Uncharacterized protein</fullName>
    </submittedName>
</protein>
<comment type="caution">
    <text evidence="1">The sequence shown here is derived from an EMBL/GenBank/DDBJ whole genome shotgun (WGS) entry which is preliminary data.</text>
</comment>
<dbReference type="InParanoid" id="A0A7C8ML19"/>
<dbReference type="OrthoDB" id="539213at2759"/>
<evidence type="ECO:0000313" key="1">
    <source>
        <dbReference type="EMBL" id="KAF2963293.1"/>
    </source>
</evidence>
<dbReference type="AlphaFoldDB" id="A0A7C8ML19"/>
<evidence type="ECO:0000313" key="2">
    <source>
        <dbReference type="Proteomes" id="UP000481858"/>
    </source>
</evidence>
<organism evidence="1 2">
    <name type="scientific">Xylaria multiplex</name>
    <dbReference type="NCBI Taxonomy" id="323545"/>
    <lineage>
        <taxon>Eukaryota</taxon>
        <taxon>Fungi</taxon>
        <taxon>Dikarya</taxon>
        <taxon>Ascomycota</taxon>
        <taxon>Pezizomycotina</taxon>
        <taxon>Sordariomycetes</taxon>
        <taxon>Xylariomycetidae</taxon>
        <taxon>Xylariales</taxon>
        <taxon>Xylariaceae</taxon>
        <taxon>Xylaria</taxon>
    </lineage>
</organism>
<name>A0A7C8ML19_9PEZI</name>
<proteinExistence type="predicted"/>
<keyword evidence="2" id="KW-1185">Reference proteome</keyword>
<gene>
    <name evidence="1" type="ORF">GQX73_g10283</name>
</gene>
<accession>A0A7C8ML19</accession>
<sequence length="436" mass="49681">MPPSQFLSYLSNHQNAETRKLLQPYLYYEAWLRTAFVRGYEGIDNFANIVPIYNGYEETFKIRAIDRERTDRGKYIMPLSDHAREEDSALAITASIEEYRRNFNAFSHGALAGLDWSNIVVAGSSALLPLLSHRKDVPMVGDPRIDKSLEDYFQTIARTSDIDIFLYGIDDEDAAITLICQLESMVRMNQNMYHGDGKSLRSKKAITFISPNPPYRHVQIILRLYKSISEILTGFDVDCACVAFDGSQVYSNPRGITAIATRTNTVDLTRRGPAYENRLWKYRCHNFEVFWDSLERSRINTELFEPFMHGLEDPEGLARLLSFERVLREQREEEDIILEGLAQSINRSGGSVLSEYALYDVPNSEYLTLENQSIFLEDLRSHPDDPCLVGGIQEVIAGANPSAGEEEGLSNKVSFIKHIPGQQMVECFEPLVDDDW</sequence>
<dbReference type="PANTHER" id="PTHR43558">
    <property type="entry name" value="REDUCTASE, PUTATIVE (AFU_ORTHOLOGUE AFUA_3G10540)-RELATED"/>
    <property type="match status" value="1"/>
</dbReference>
<dbReference type="InterPro" id="IPR053354">
    <property type="entry name" value="MGDG_epimerase"/>
</dbReference>
<dbReference type="Proteomes" id="UP000481858">
    <property type="component" value="Unassembled WGS sequence"/>
</dbReference>
<dbReference type="PANTHER" id="PTHR43558:SF6">
    <property type="entry name" value="REDUCTASE, PUTATIVE (AFU_ORTHOLOGUE AFUA_3G10540)-RELATED"/>
    <property type="match status" value="1"/>
</dbReference>
<dbReference type="EMBL" id="WUBL01000217">
    <property type="protein sequence ID" value="KAF2963293.1"/>
    <property type="molecule type" value="Genomic_DNA"/>
</dbReference>